<protein>
    <recommendedName>
        <fullName evidence="4">DUF481 domain-containing protein</fullName>
    </recommendedName>
</protein>
<proteinExistence type="predicted"/>
<evidence type="ECO:0000313" key="3">
    <source>
        <dbReference type="Proteomes" id="UP000317429"/>
    </source>
</evidence>
<organism evidence="2 3">
    <name type="scientific">Pirellulimonas nuda</name>
    <dbReference type="NCBI Taxonomy" id="2528009"/>
    <lineage>
        <taxon>Bacteria</taxon>
        <taxon>Pseudomonadati</taxon>
        <taxon>Planctomycetota</taxon>
        <taxon>Planctomycetia</taxon>
        <taxon>Pirellulales</taxon>
        <taxon>Lacipirellulaceae</taxon>
        <taxon>Pirellulimonas</taxon>
    </lineage>
</organism>
<gene>
    <name evidence="2" type="ORF">Pla175_51390</name>
</gene>
<keyword evidence="3" id="KW-1185">Reference proteome</keyword>
<dbReference type="Pfam" id="PF04338">
    <property type="entry name" value="DUF481"/>
    <property type="match status" value="1"/>
</dbReference>
<dbReference type="EMBL" id="CP036291">
    <property type="protein sequence ID" value="QDU91709.1"/>
    <property type="molecule type" value="Genomic_DNA"/>
</dbReference>
<evidence type="ECO:0000256" key="1">
    <source>
        <dbReference type="SAM" id="SignalP"/>
    </source>
</evidence>
<dbReference type="PROSITE" id="PS51257">
    <property type="entry name" value="PROKAR_LIPOPROTEIN"/>
    <property type="match status" value="1"/>
</dbReference>
<dbReference type="AlphaFoldDB" id="A0A518DJQ1"/>
<sequence precursor="true">MPWRQHLVSHIALVALLSCRLPLMAQQPDPELPPPPYPSTGVEFSDPVALGAYIEPIEAPPPESEVAAEEAVLKEELEPEAEPQPQWYNVAYWFGPTPWDTAVELGLNGSSGTSDTLSMRVGGYVKRKTERHKLDISLYHNQTQSNGIETQNNALLDARHDWLFAKSPWSIYILSQVFHDEFQTYDLNVNVNSGIGYQFIDEDFFKLACRIGNGASREFGGKKDAWVPEAQAGLDFQQKISDTQKFYGKIDYFPEWEDFGRYRMLTDLGFEVQLSVPSRVSLKLSANDRYDSEPDGAKPHNTNYSALMIWRL</sequence>
<dbReference type="Proteomes" id="UP000317429">
    <property type="component" value="Chromosome"/>
</dbReference>
<name>A0A518DJQ1_9BACT</name>
<evidence type="ECO:0008006" key="4">
    <source>
        <dbReference type="Google" id="ProtNLM"/>
    </source>
</evidence>
<evidence type="ECO:0000313" key="2">
    <source>
        <dbReference type="EMBL" id="QDU91709.1"/>
    </source>
</evidence>
<feature type="signal peptide" evidence="1">
    <location>
        <begin position="1"/>
        <end position="25"/>
    </location>
</feature>
<dbReference type="RefSeq" id="WP_145291869.1">
    <property type="nucleotide sequence ID" value="NZ_CP036291.1"/>
</dbReference>
<dbReference type="OrthoDB" id="290317at2"/>
<dbReference type="InterPro" id="IPR007433">
    <property type="entry name" value="DUF481"/>
</dbReference>
<dbReference type="KEGG" id="pnd:Pla175_51390"/>
<accession>A0A518DJQ1</accession>
<keyword evidence="1" id="KW-0732">Signal</keyword>
<reference evidence="2 3" key="1">
    <citation type="submission" date="2019-02" db="EMBL/GenBank/DDBJ databases">
        <title>Deep-cultivation of Planctomycetes and their phenomic and genomic characterization uncovers novel biology.</title>
        <authorList>
            <person name="Wiegand S."/>
            <person name="Jogler M."/>
            <person name="Boedeker C."/>
            <person name="Pinto D."/>
            <person name="Vollmers J."/>
            <person name="Rivas-Marin E."/>
            <person name="Kohn T."/>
            <person name="Peeters S.H."/>
            <person name="Heuer A."/>
            <person name="Rast P."/>
            <person name="Oberbeckmann S."/>
            <person name="Bunk B."/>
            <person name="Jeske O."/>
            <person name="Meyerdierks A."/>
            <person name="Storesund J.E."/>
            <person name="Kallscheuer N."/>
            <person name="Luecker S."/>
            <person name="Lage O.M."/>
            <person name="Pohl T."/>
            <person name="Merkel B.J."/>
            <person name="Hornburger P."/>
            <person name="Mueller R.-W."/>
            <person name="Bruemmer F."/>
            <person name="Labrenz M."/>
            <person name="Spormann A.M."/>
            <person name="Op den Camp H."/>
            <person name="Overmann J."/>
            <person name="Amann R."/>
            <person name="Jetten M.S.M."/>
            <person name="Mascher T."/>
            <person name="Medema M.H."/>
            <person name="Devos D.P."/>
            <person name="Kaster A.-K."/>
            <person name="Ovreas L."/>
            <person name="Rohde M."/>
            <person name="Galperin M.Y."/>
            <person name="Jogler C."/>
        </authorList>
    </citation>
    <scope>NUCLEOTIDE SEQUENCE [LARGE SCALE GENOMIC DNA]</scope>
    <source>
        <strain evidence="2 3">Pla175</strain>
    </source>
</reference>
<feature type="chain" id="PRO_5021890001" description="DUF481 domain-containing protein" evidence="1">
    <location>
        <begin position="26"/>
        <end position="312"/>
    </location>
</feature>